<keyword evidence="1" id="KW-0689">Ribosomal protein</keyword>
<dbReference type="Gene3D" id="3.40.50.10490">
    <property type="entry name" value="Glucose-6-phosphate isomerase like protein, domain 1"/>
    <property type="match status" value="1"/>
</dbReference>
<reference evidence="3" key="1">
    <citation type="journal article" date="2023" name="Plant J.">
        <title>Genome sequences and population genomics provide insights into the demographic history, inbreeding, and mutation load of two 'living fossil' tree species of Dipteronia.</title>
        <authorList>
            <person name="Feng Y."/>
            <person name="Comes H.P."/>
            <person name="Chen J."/>
            <person name="Zhu S."/>
            <person name="Lu R."/>
            <person name="Zhang X."/>
            <person name="Li P."/>
            <person name="Qiu J."/>
            <person name="Olsen K.M."/>
            <person name="Qiu Y."/>
        </authorList>
    </citation>
    <scope>NUCLEOTIDE SEQUENCE</scope>
    <source>
        <strain evidence="3">KIB01</strain>
    </source>
</reference>
<organism evidence="3 4">
    <name type="scientific">Dipteronia dyeriana</name>
    <dbReference type="NCBI Taxonomy" id="168575"/>
    <lineage>
        <taxon>Eukaryota</taxon>
        <taxon>Viridiplantae</taxon>
        <taxon>Streptophyta</taxon>
        <taxon>Embryophyta</taxon>
        <taxon>Tracheophyta</taxon>
        <taxon>Spermatophyta</taxon>
        <taxon>Magnoliopsida</taxon>
        <taxon>eudicotyledons</taxon>
        <taxon>Gunneridae</taxon>
        <taxon>Pentapetalae</taxon>
        <taxon>rosids</taxon>
        <taxon>malvids</taxon>
        <taxon>Sapindales</taxon>
        <taxon>Sapindaceae</taxon>
        <taxon>Hippocastanoideae</taxon>
        <taxon>Acereae</taxon>
        <taxon>Dipteronia</taxon>
    </lineage>
</organism>
<evidence type="ECO:0008006" key="5">
    <source>
        <dbReference type="Google" id="ProtNLM"/>
    </source>
</evidence>
<gene>
    <name evidence="3" type="ORF">Ddye_030542</name>
</gene>
<dbReference type="AlphaFoldDB" id="A0AAD9TGH9"/>
<dbReference type="PANTHER" id="PTHR11489">
    <property type="entry name" value="40S RIBOSOMAL PROTEIN SA"/>
    <property type="match status" value="1"/>
</dbReference>
<evidence type="ECO:0000313" key="3">
    <source>
        <dbReference type="EMBL" id="KAK2635750.1"/>
    </source>
</evidence>
<accession>A0AAD9TGH9</accession>
<keyword evidence="4" id="KW-1185">Reference proteome</keyword>
<dbReference type="InterPro" id="IPR005707">
    <property type="entry name" value="Ribosomal_uS2_euk/arc"/>
</dbReference>
<dbReference type="InterPro" id="IPR023591">
    <property type="entry name" value="Ribosomal_uS2_flav_dom_sf"/>
</dbReference>
<evidence type="ECO:0000256" key="2">
    <source>
        <dbReference type="ARBA" id="ARBA00023274"/>
    </source>
</evidence>
<sequence length="103" mass="11650">MGLNSKGSLNDSYKIRNLHYQPWQAWEKLQMAARVIVAIENPQDIIVQSARPYGQRAVLKFAQYTGAHAIAGRHTPSTFTNQLHTSFSEPCLLILTDPRTITR</sequence>
<evidence type="ECO:0000313" key="4">
    <source>
        <dbReference type="Proteomes" id="UP001280121"/>
    </source>
</evidence>
<dbReference type="SUPFAM" id="SSF52313">
    <property type="entry name" value="Ribosomal protein S2"/>
    <property type="match status" value="1"/>
</dbReference>
<dbReference type="EMBL" id="JANJYI010000009">
    <property type="protein sequence ID" value="KAK2635750.1"/>
    <property type="molecule type" value="Genomic_DNA"/>
</dbReference>
<dbReference type="Proteomes" id="UP001280121">
    <property type="component" value="Unassembled WGS sequence"/>
</dbReference>
<evidence type="ECO:0000256" key="1">
    <source>
        <dbReference type="ARBA" id="ARBA00022980"/>
    </source>
</evidence>
<proteinExistence type="predicted"/>
<dbReference type="GO" id="GO:0015935">
    <property type="term" value="C:small ribosomal subunit"/>
    <property type="evidence" value="ECO:0007669"/>
    <property type="project" value="InterPro"/>
</dbReference>
<protein>
    <recommendedName>
        <fullName evidence="5">Ribosomal protein S2</fullName>
    </recommendedName>
</protein>
<dbReference type="GO" id="GO:0003735">
    <property type="term" value="F:structural constituent of ribosome"/>
    <property type="evidence" value="ECO:0007669"/>
    <property type="project" value="InterPro"/>
</dbReference>
<keyword evidence="2" id="KW-0687">Ribonucleoprotein</keyword>
<dbReference type="GO" id="GO:0006412">
    <property type="term" value="P:translation"/>
    <property type="evidence" value="ECO:0007669"/>
    <property type="project" value="InterPro"/>
</dbReference>
<comment type="caution">
    <text evidence="3">The sequence shown here is derived from an EMBL/GenBank/DDBJ whole genome shotgun (WGS) entry which is preliminary data.</text>
</comment>
<name>A0AAD9TGH9_9ROSI</name>